<dbReference type="KEGG" id="cii:CIMIT_10420"/>
<reference evidence="5 7" key="1">
    <citation type="submission" date="2014-08" db="EMBL/GenBank/DDBJ databases">
        <title>Complete genome sequence of Corynebacterium imitans DSM 44264, isolated from a five-month-old boy with suspected pharyngeal diphtheria.</title>
        <authorList>
            <person name="Mollmann S."/>
            <person name="Albersmeier A."/>
            <person name="Ruckert C."/>
            <person name="Tauch A."/>
        </authorList>
    </citation>
    <scope>NUCLEOTIDE SEQUENCE [LARGE SCALE GENOMIC DNA]</scope>
    <source>
        <strain evidence="5 7">DSM 44264</strain>
    </source>
</reference>
<gene>
    <name evidence="6" type="primary">spaD1</name>
    <name evidence="5" type="ORF">CIMIT_10420</name>
    <name evidence="6" type="ORF">SAMEA4535761_02142</name>
</gene>
<dbReference type="InterPro" id="IPR013783">
    <property type="entry name" value="Ig-like_fold"/>
</dbReference>
<organism evidence="5 7">
    <name type="scientific">Corynebacterium imitans</name>
    <dbReference type="NCBI Taxonomy" id="156978"/>
    <lineage>
        <taxon>Bacteria</taxon>
        <taxon>Bacillati</taxon>
        <taxon>Actinomycetota</taxon>
        <taxon>Actinomycetes</taxon>
        <taxon>Mycobacteriales</taxon>
        <taxon>Corynebacteriaceae</taxon>
        <taxon>Corynebacterium</taxon>
    </lineage>
</organism>
<dbReference type="GO" id="GO:0005975">
    <property type="term" value="P:carbohydrate metabolic process"/>
    <property type="evidence" value="ECO:0007669"/>
    <property type="project" value="UniProtKB-ARBA"/>
</dbReference>
<dbReference type="Gene3D" id="2.60.40.10">
    <property type="entry name" value="Immunoglobulins"/>
    <property type="match status" value="2"/>
</dbReference>
<name>A0A076NPX4_9CORY</name>
<feature type="signal peptide" evidence="2">
    <location>
        <begin position="1"/>
        <end position="35"/>
    </location>
</feature>
<dbReference type="STRING" id="156978.CIMIT_10420"/>
<dbReference type="HOGENOM" id="CLU_029024_2_0_11"/>
<keyword evidence="1" id="KW-0472">Membrane</keyword>
<evidence type="ECO:0000313" key="8">
    <source>
        <dbReference type="Proteomes" id="UP000215374"/>
    </source>
</evidence>
<dbReference type="Pfam" id="PF16555">
    <property type="entry name" value="GramPos_pilinD1"/>
    <property type="match status" value="1"/>
</dbReference>
<dbReference type="EMBL" id="CP009211">
    <property type="protein sequence ID" value="AIJ34241.1"/>
    <property type="molecule type" value="Genomic_DNA"/>
</dbReference>
<dbReference type="AlphaFoldDB" id="A0A076NPX4"/>
<dbReference type="OrthoDB" id="3199332at2"/>
<evidence type="ECO:0000256" key="1">
    <source>
        <dbReference type="SAM" id="Phobius"/>
    </source>
</evidence>
<keyword evidence="1" id="KW-1133">Transmembrane helix</keyword>
<dbReference type="InterPro" id="IPR041033">
    <property type="entry name" value="SpaA_PFL_dom_1"/>
</dbReference>
<feature type="domain" description="Gram-positive pilin subunit D1 N-terminal" evidence="3">
    <location>
        <begin position="50"/>
        <end position="199"/>
    </location>
</feature>
<dbReference type="EMBL" id="LT906467">
    <property type="protein sequence ID" value="SNV83582.1"/>
    <property type="molecule type" value="Genomic_DNA"/>
</dbReference>
<proteinExistence type="predicted"/>
<dbReference type="RefSeq" id="WP_038592534.1">
    <property type="nucleotide sequence ID" value="NZ_CP009211.1"/>
</dbReference>
<dbReference type="Pfam" id="PF17802">
    <property type="entry name" value="SpaA"/>
    <property type="match status" value="1"/>
</dbReference>
<protein>
    <submittedName>
        <fullName evidence="5">Fimbrial protein</fullName>
    </submittedName>
    <submittedName>
        <fullName evidence="6">Putative surface-anchored fimbrial subunit</fullName>
    </submittedName>
</protein>
<dbReference type="InterPro" id="IPR048052">
    <property type="entry name" value="FM1-like"/>
</dbReference>
<keyword evidence="2" id="KW-0732">Signal</keyword>
<sequence length="511" mass="54002">MKNSALVRSTGAAAILGLALSVGSIGVAQAPFAVAQETAASSPVIDDNADVTLTIDKRLNPTSIGGPGTGVADPNVTGNPLEGATFTGTLLNVDNVKPEDLGKLTASNYEALGATATQTTVTGTTGAEGKLVLDKNDGLVQGIWLFTETITDKVTDTVTKKTYEASEVAPSTPFIVSLPYTNAERDGWNYNVTVQPKNTTSGITKEVKDADKNVGDDIQYLVKGSIPVIPKGETLKSFRITDQLDTENLENIRAQVALSDGTDIVENTDYTLTIDQEAGTVEVKFTEGGLTKLAGVGAGKTVNLTIDAKVKAITGTDGIAVNEAKQFINYPGQDNETETTSNEVKTYWGLVNVVKTEEGKETKLKGAEFELYRCTGTENKKDQLDVDNKITIGGKSTWTTGDDGTVIIDGIHVTDVEDDSKKIDKSYCLVETKAPKGFVATNEVHSFKLASDDEKLNTATPVQYDAKIENKRSEMPKLPLTGGMGIGLLAALGALIAGLAAWTARRANAEA</sequence>
<evidence type="ECO:0000313" key="5">
    <source>
        <dbReference type="EMBL" id="AIJ34241.1"/>
    </source>
</evidence>
<accession>A0A076NPX4</accession>
<keyword evidence="7" id="KW-1185">Reference proteome</keyword>
<dbReference type="eggNOG" id="COG4932">
    <property type="taxonomic scope" value="Bacteria"/>
</dbReference>
<dbReference type="Gene3D" id="2.60.40.740">
    <property type="match status" value="1"/>
</dbReference>
<feature type="domain" description="SpaA-like prealbumin fold" evidence="4">
    <location>
        <begin position="351"/>
        <end position="453"/>
    </location>
</feature>
<dbReference type="Proteomes" id="UP000028780">
    <property type="component" value="Chromosome"/>
</dbReference>
<dbReference type="Proteomes" id="UP000215374">
    <property type="component" value="Chromosome 1"/>
</dbReference>
<evidence type="ECO:0000256" key="2">
    <source>
        <dbReference type="SAM" id="SignalP"/>
    </source>
</evidence>
<dbReference type="InterPro" id="IPR032364">
    <property type="entry name" value="GramPos_pilinD1_N"/>
</dbReference>
<evidence type="ECO:0000259" key="4">
    <source>
        <dbReference type="Pfam" id="PF17802"/>
    </source>
</evidence>
<keyword evidence="1" id="KW-0812">Transmembrane</keyword>
<reference evidence="6 8" key="2">
    <citation type="submission" date="2017-06" db="EMBL/GenBank/DDBJ databases">
        <authorList>
            <consortium name="Pathogen Informatics"/>
        </authorList>
    </citation>
    <scope>NUCLEOTIDE SEQUENCE [LARGE SCALE GENOMIC DNA]</scope>
    <source>
        <strain evidence="6 8">NCTC13015</strain>
    </source>
</reference>
<feature type="chain" id="PRO_5001716393" evidence="2">
    <location>
        <begin position="36"/>
        <end position="511"/>
    </location>
</feature>
<dbReference type="NCBIfam" id="NF033902">
    <property type="entry name" value="iso_D2_wall_anc"/>
    <property type="match status" value="1"/>
</dbReference>
<feature type="transmembrane region" description="Helical" evidence="1">
    <location>
        <begin position="480"/>
        <end position="502"/>
    </location>
</feature>
<evidence type="ECO:0000259" key="3">
    <source>
        <dbReference type="Pfam" id="PF16555"/>
    </source>
</evidence>
<evidence type="ECO:0000313" key="7">
    <source>
        <dbReference type="Proteomes" id="UP000028780"/>
    </source>
</evidence>
<evidence type="ECO:0000313" key="6">
    <source>
        <dbReference type="EMBL" id="SNV83582.1"/>
    </source>
</evidence>